<gene>
    <name evidence="2" type="ORF">K9D25_01815</name>
</gene>
<organism evidence="2 3">
    <name type="scientific">Ancylobacter polymorphus</name>
    <dbReference type="NCBI Taxonomy" id="223390"/>
    <lineage>
        <taxon>Bacteria</taxon>
        <taxon>Pseudomonadati</taxon>
        <taxon>Pseudomonadota</taxon>
        <taxon>Alphaproteobacteria</taxon>
        <taxon>Hyphomicrobiales</taxon>
        <taxon>Xanthobacteraceae</taxon>
        <taxon>Ancylobacter</taxon>
    </lineage>
</organism>
<reference evidence="2" key="1">
    <citation type="submission" date="2021-09" db="EMBL/GenBank/DDBJ databases">
        <title>Network and meta-omics reveal the key degrader and cooperation patterns in an efficient 1,4-dioxane-degrading microbial community.</title>
        <authorList>
            <person name="Dai C."/>
        </authorList>
    </citation>
    <scope>NUCLEOTIDE SEQUENCE</scope>
    <source>
        <strain evidence="2">ZM13</strain>
    </source>
</reference>
<dbReference type="RefSeq" id="WP_244378693.1">
    <property type="nucleotide sequence ID" value="NZ_CP083239.1"/>
</dbReference>
<dbReference type="EMBL" id="CP083239">
    <property type="protein sequence ID" value="UOK71491.1"/>
    <property type="molecule type" value="Genomic_DNA"/>
</dbReference>
<accession>A0A9E6ZW35</accession>
<dbReference type="InterPro" id="IPR036237">
    <property type="entry name" value="Xyl_isomerase-like_sf"/>
</dbReference>
<feature type="domain" description="Xylose isomerase-like TIM barrel" evidence="1">
    <location>
        <begin position="25"/>
        <end position="268"/>
    </location>
</feature>
<sequence>MTLTPQHCAINTATLGYKEPIDRVIDQIARHGFGAIAPWRREVEGGDVAAIGRQIRDAGLAVSGYCRSTAIPAETAAARRAQLEENRRALADAATLGAACFVIVAGGLAGGSRDLADARAQVEEGLGHLLVEARSLGVPVAIEPLHPMYAADRCCVNTLAQALDLCARLDPDNAGGIGVALDAYHVWWDPDLSAGIRRAGRERRLLAFHICDWLVPTADLLMDRGMMGDGVIDLGELRRNVEATDFTGFAEIEIFSNRWWSTASDETLRVCVDRLRSL</sequence>
<dbReference type="SUPFAM" id="SSF51658">
    <property type="entry name" value="Xylose isomerase-like"/>
    <property type="match status" value="1"/>
</dbReference>
<name>A0A9E6ZW35_9HYPH</name>
<dbReference type="PANTHER" id="PTHR12110:SF52">
    <property type="entry name" value="XYLOSE ISOMERASE"/>
    <property type="match status" value="1"/>
</dbReference>
<dbReference type="GO" id="GO:0016853">
    <property type="term" value="F:isomerase activity"/>
    <property type="evidence" value="ECO:0007669"/>
    <property type="project" value="UniProtKB-KW"/>
</dbReference>
<evidence type="ECO:0000259" key="1">
    <source>
        <dbReference type="Pfam" id="PF01261"/>
    </source>
</evidence>
<dbReference type="InterPro" id="IPR013022">
    <property type="entry name" value="Xyl_isomerase-like_TIM-brl"/>
</dbReference>
<dbReference type="InterPro" id="IPR050312">
    <property type="entry name" value="IolE/XylAMocC-like"/>
</dbReference>
<dbReference type="Proteomes" id="UP000831684">
    <property type="component" value="Chromosome"/>
</dbReference>
<evidence type="ECO:0000313" key="2">
    <source>
        <dbReference type="EMBL" id="UOK71491.1"/>
    </source>
</evidence>
<evidence type="ECO:0000313" key="3">
    <source>
        <dbReference type="Proteomes" id="UP000831684"/>
    </source>
</evidence>
<dbReference type="Gene3D" id="3.20.20.150">
    <property type="entry name" value="Divalent-metal-dependent TIM barrel enzymes"/>
    <property type="match status" value="1"/>
</dbReference>
<dbReference type="AlphaFoldDB" id="A0A9E6ZW35"/>
<proteinExistence type="predicted"/>
<dbReference type="Pfam" id="PF01261">
    <property type="entry name" value="AP_endonuc_2"/>
    <property type="match status" value="1"/>
</dbReference>
<keyword evidence="2" id="KW-0413">Isomerase</keyword>
<dbReference type="PANTHER" id="PTHR12110">
    <property type="entry name" value="HYDROXYPYRUVATE ISOMERASE"/>
    <property type="match status" value="1"/>
</dbReference>
<dbReference type="KEGG" id="apol:K9D25_01815"/>
<protein>
    <submittedName>
        <fullName evidence="2">Sugar phosphate isomerase/epimerase</fullName>
    </submittedName>
</protein>